<feature type="domain" description="DUF7691" evidence="1">
    <location>
        <begin position="1"/>
        <end position="201"/>
    </location>
</feature>
<name>A0ABX3P052_9BACT</name>
<proteinExistence type="predicted"/>
<sequence length="201" mass="22836">MGYYIFSYGIKTDQLIKSIGSNDADLLNGVLDTETFKLYSDQDFAGSVTTKHALEHLIFGKPYITESAHSYWYAFISICAYLGEALPATHEIKLGYETDIINDLLDKDFNLKINIEETLINGDHSFPLPQVRDWPLCGLINKGQLSALKTQFENINITDEMLEALLDEDDEKEMAYDSIKQIKENISYCIGKDLELISFCH</sequence>
<gene>
    <name evidence="2" type="ORF">A4D02_23320</name>
</gene>
<comment type="caution">
    <text evidence="2">The sequence shown here is derived from an EMBL/GenBank/DDBJ whole genome shotgun (WGS) entry which is preliminary data.</text>
</comment>
<evidence type="ECO:0000259" key="1">
    <source>
        <dbReference type="Pfam" id="PF24740"/>
    </source>
</evidence>
<reference evidence="2 3" key="1">
    <citation type="submission" date="2016-04" db="EMBL/GenBank/DDBJ databases">
        <authorList>
            <person name="Chen L."/>
            <person name="Zhuang W."/>
            <person name="Wang G."/>
        </authorList>
    </citation>
    <scope>NUCLEOTIDE SEQUENCE [LARGE SCALE GENOMIC DNA]</scope>
    <source>
        <strain evidence="3">GR20</strain>
    </source>
</reference>
<protein>
    <recommendedName>
        <fullName evidence="1">DUF7691 domain-containing protein</fullName>
    </recommendedName>
</protein>
<organism evidence="2 3">
    <name type="scientific">Niastella koreensis</name>
    <dbReference type="NCBI Taxonomy" id="354356"/>
    <lineage>
        <taxon>Bacteria</taxon>
        <taxon>Pseudomonadati</taxon>
        <taxon>Bacteroidota</taxon>
        <taxon>Chitinophagia</taxon>
        <taxon>Chitinophagales</taxon>
        <taxon>Chitinophagaceae</taxon>
        <taxon>Niastella</taxon>
    </lineage>
</organism>
<evidence type="ECO:0000313" key="3">
    <source>
        <dbReference type="Proteomes" id="UP000192277"/>
    </source>
</evidence>
<dbReference type="RefSeq" id="WP_014220175.1">
    <property type="nucleotide sequence ID" value="NZ_LWBO01000004.1"/>
</dbReference>
<dbReference type="EMBL" id="LWBO01000004">
    <property type="protein sequence ID" value="OQP52134.1"/>
    <property type="molecule type" value="Genomic_DNA"/>
</dbReference>
<dbReference type="InterPro" id="IPR056108">
    <property type="entry name" value="DUF7691"/>
</dbReference>
<dbReference type="Pfam" id="PF24740">
    <property type="entry name" value="DUF7691"/>
    <property type="match status" value="1"/>
</dbReference>
<dbReference type="Proteomes" id="UP000192277">
    <property type="component" value="Unassembled WGS sequence"/>
</dbReference>
<evidence type="ECO:0000313" key="2">
    <source>
        <dbReference type="EMBL" id="OQP52134.1"/>
    </source>
</evidence>
<keyword evidence="3" id="KW-1185">Reference proteome</keyword>
<accession>A0ABX3P052</accession>